<accession>A0A850EXY2</accession>
<dbReference type="EMBL" id="JABWCS010000215">
    <property type="protein sequence ID" value="NUU62701.1"/>
    <property type="molecule type" value="Genomic_DNA"/>
</dbReference>
<evidence type="ECO:0000313" key="2">
    <source>
        <dbReference type="EMBL" id="NUU62701.1"/>
    </source>
</evidence>
<dbReference type="Proteomes" id="UP000564806">
    <property type="component" value="Unassembled WGS sequence"/>
</dbReference>
<reference evidence="2" key="1">
    <citation type="submission" date="2020-06" db="EMBL/GenBank/DDBJ databases">
        <title>Paenibacillus sp. nov., isolated from soil.</title>
        <authorList>
            <person name="Seo Y.L."/>
        </authorList>
    </citation>
    <scope>NUCLEOTIDE SEQUENCE [LARGE SCALE GENOMIC DNA]</scope>
    <source>
        <strain evidence="2">JW14</strain>
    </source>
</reference>
<dbReference type="AlphaFoldDB" id="A0A850EXY2"/>
<comment type="caution">
    <text evidence="2">The sequence shown here is derived from an EMBL/GenBank/DDBJ whole genome shotgun (WGS) entry which is preliminary data.</text>
</comment>
<protein>
    <submittedName>
        <fullName evidence="2">Uncharacterized protein</fullName>
    </submittedName>
</protein>
<sequence length="88" mass="10123">MLGKTQRELENDYYQIDIPRLLQIKDQVRAGELLQYLDVISLPHIIDDKAREEVLNRITAALPKPPPEPPKSAEEQYQAQLARMKGGR</sequence>
<proteinExistence type="predicted"/>
<evidence type="ECO:0000313" key="3">
    <source>
        <dbReference type="Proteomes" id="UP000564806"/>
    </source>
</evidence>
<evidence type="ECO:0000256" key="1">
    <source>
        <dbReference type="SAM" id="MobiDB-lite"/>
    </source>
</evidence>
<gene>
    <name evidence="2" type="ORF">HPT30_20345</name>
</gene>
<keyword evidence="3" id="KW-1185">Reference proteome</keyword>
<organism evidence="2 3">
    <name type="scientific">Paenibacillus agri</name>
    <dbReference type="NCBI Taxonomy" id="2744309"/>
    <lineage>
        <taxon>Bacteria</taxon>
        <taxon>Bacillati</taxon>
        <taxon>Bacillota</taxon>
        <taxon>Bacilli</taxon>
        <taxon>Bacillales</taxon>
        <taxon>Paenibacillaceae</taxon>
        <taxon>Paenibacillus</taxon>
    </lineage>
</organism>
<feature type="region of interest" description="Disordered" evidence="1">
    <location>
        <begin position="61"/>
        <end position="88"/>
    </location>
</feature>
<name>A0A850EXY2_9BACL</name>